<dbReference type="OrthoDB" id="3954202at2"/>
<accession>A0A9Q9MC06</accession>
<dbReference type="KEGG" id="daur:Daura_44355"/>
<dbReference type="Proteomes" id="UP001058003">
    <property type="component" value="Chromosome"/>
</dbReference>
<proteinExistence type="predicted"/>
<dbReference type="AlphaFoldDB" id="A0A9Q9MC06"/>
<protein>
    <submittedName>
        <fullName evidence="2">Uncharacterized protein</fullName>
    </submittedName>
</protein>
<sequence>MISLFARGIVRGAVTLAVAATAITSVTSTAQAAGPGGKLSLSALSFAQSTVNSTAGAVADDLTWTVKDSNQAAVQVSGHVTIRMYDNAAGAFVGHDYVIPFSYGNTCCGDVGRYVDGSPQESTYTYTFVVPQWASSSSVTWKVTKVTLEDDLGTTATVGAAKLETFGSTIATTAAVDSTAPTISELSLYQNLSPLRPYVYVNGTSAEVTYTFTIQDAQTGFWKGSLKLAGPSGQSVTTPFQYTKSDSSTAVTCGGGFSGGDVYYLFCGVTVTLPAGAAAGSWRVAQIVVVDNAGRQSTFKNPAAQSVTATSNAAITASGFTLTPNPVNNWRGDVMGALTLSVAGATKGVSAVHVNFDDNSCTPWGATTVNADGTISVPVRIFSSSDGCAVNGIAVVDGAANVSLYGSIYNAPDPGLAYTRVPDTTPPVATSASLSTTSIPLSELSQTSVRLVVNAEILTAPITSFSYYVYNAAGDVVSQSTGGTSQAPDGTVTMYLYLPWWNGMGPGEYRVGFSLSDAGRLSTFYDILGDPRSKPLPGGPLTFTIVDDSTPAAA</sequence>
<feature type="signal peptide" evidence="1">
    <location>
        <begin position="1"/>
        <end position="32"/>
    </location>
</feature>
<evidence type="ECO:0000313" key="3">
    <source>
        <dbReference type="Proteomes" id="UP001058003"/>
    </source>
</evidence>
<keyword evidence="1" id="KW-0732">Signal</keyword>
<dbReference type="EMBL" id="CP073767">
    <property type="protein sequence ID" value="UWZ53498.1"/>
    <property type="molecule type" value="Genomic_DNA"/>
</dbReference>
<gene>
    <name evidence="2" type="ORF">Daura_44355</name>
</gene>
<evidence type="ECO:0000256" key="1">
    <source>
        <dbReference type="SAM" id="SignalP"/>
    </source>
</evidence>
<feature type="chain" id="PRO_5040458896" evidence="1">
    <location>
        <begin position="33"/>
        <end position="554"/>
    </location>
</feature>
<organism evidence="2 3">
    <name type="scientific">Dactylosporangium aurantiacum</name>
    <dbReference type="NCBI Taxonomy" id="35754"/>
    <lineage>
        <taxon>Bacteria</taxon>
        <taxon>Bacillati</taxon>
        <taxon>Actinomycetota</taxon>
        <taxon>Actinomycetes</taxon>
        <taxon>Micromonosporales</taxon>
        <taxon>Micromonosporaceae</taxon>
        <taxon>Dactylosporangium</taxon>
    </lineage>
</organism>
<keyword evidence="3" id="KW-1185">Reference proteome</keyword>
<name>A0A9Q9MC06_9ACTN</name>
<dbReference type="RefSeq" id="WP_156090082.1">
    <property type="nucleotide sequence ID" value="NZ_CP073767.1"/>
</dbReference>
<reference evidence="2" key="1">
    <citation type="submission" date="2021-04" db="EMBL/GenBank/DDBJ databases">
        <title>Dactylosporangium aurantiacum NRRL B-8018 full assembly.</title>
        <authorList>
            <person name="Hartkoorn R.C."/>
            <person name="Beaudoing E."/>
            <person name="Hot D."/>
        </authorList>
    </citation>
    <scope>NUCLEOTIDE SEQUENCE</scope>
    <source>
        <strain evidence="2">NRRL B-8018</strain>
    </source>
</reference>
<evidence type="ECO:0000313" key="2">
    <source>
        <dbReference type="EMBL" id="UWZ53498.1"/>
    </source>
</evidence>